<evidence type="ECO:0000256" key="1">
    <source>
        <dbReference type="ARBA" id="ARBA00001966"/>
    </source>
</evidence>
<dbReference type="BioCyc" id="PSP1104324:GJSN-1151-MONOMER"/>
<evidence type="ECO:0000313" key="7">
    <source>
        <dbReference type="EMBL" id="AET32612.1"/>
    </source>
</evidence>
<evidence type="ECO:0000256" key="4">
    <source>
        <dbReference type="ARBA" id="ARBA00023004"/>
    </source>
</evidence>
<dbReference type="SMART" id="SM00729">
    <property type="entry name" value="Elp3"/>
    <property type="match status" value="1"/>
</dbReference>
<dbReference type="InterPro" id="IPR023980">
    <property type="entry name" value="CHP04013_B12-bd/rSAM"/>
</dbReference>
<evidence type="ECO:0000256" key="2">
    <source>
        <dbReference type="ARBA" id="ARBA00022691"/>
    </source>
</evidence>
<dbReference type="InterPro" id="IPR006638">
    <property type="entry name" value="Elp3/MiaA/NifB-like_rSAM"/>
</dbReference>
<organism evidence="7 8">
    <name type="scientific">Pyrobaculum ferrireducens</name>
    <dbReference type="NCBI Taxonomy" id="1104324"/>
    <lineage>
        <taxon>Archaea</taxon>
        <taxon>Thermoproteota</taxon>
        <taxon>Thermoprotei</taxon>
        <taxon>Thermoproteales</taxon>
        <taxon>Thermoproteaceae</taxon>
        <taxon>Pyrobaculum</taxon>
    </lineage>
</organism>
<dbReference type="SFLD" id="SFLDG01082">
    <property type="entry name" value="B12-binding_domain_containing"/>
    <property type="match status" value="1"/>
</dbReference>
<proteinExistence type="predicted"/>
<dbReference type="InterPro" id="IPR023404">
    <property type="entry name" value="rSAM_horseshoe"/>
</dbReference>
<evidence type="ECO:0000259" key="6">
    <source>
        <dbReference type="PROSITE" id="PS51918"/>
    </source>
</evidence>
<dbReference type="HOGENOM" id="CLU_042889_0_0_2"/>
<evidence type="ECO:0000256" key="3">
    <source>
        <dbReference type="ARBA" id="ARBA00022723"/>
    </source>
</evidence>
<dbReference type="InterPro" id="IPR051198">
    <property type="entry name" value="BchE-like"/>
</dbReference>
<dbReference type="AlphaFoldDB" id="G7VCJ2"/>
<dbReference type="PANTHER" id="PTHR43409:SF17">
    <property type="entry name" value="METHYLTHIOTRANSFERASE MJ0865-RELATED"/>
    <property type="match status" value="1"/>
</dbReference>
<keyword evidence="2" id="KW-0949">S-adenosyl-L-methionine</keyword>
<protein>
    <submittedName>
        <fullName evidence="7">Radical SAM domain protein</fullName>
    </submittedName>
</protein>
<dbReference type="EMBL" id="CP003098">
    <property type="protein sequence ID" value="AET32612.1"/>
    <property type="molecule type" value="Genomic_DNA"/>
</dbReference>
<keyword evidence="4" id="KW-0408">Iron</keyword>
<reference evidence="7 8" key="1">
    <citation type="journal article" date="2012" name="J. Bacteriol.">
        <title>Complete genome sequence of strain 1860, a crenarchaeon of the genus pyrobaculum able to grow with various electron acceptors.</title>
        <authorList>
            <person name="Mardanov A.V."/>
            <person name="Gumerov V.M."/>
            <person name="Slobodkina G.B."/>
            <person name="Beletsky A.V."/>
            <person name="Bonch-Osmolovskaya E.A."/>
            <person name="Ravin N.V."/>
            <person name="Skryabin K.G."/>
        </authorList>
    </citation>
    <scope>NUCLEOTIDE SEQUENCE [LARGE SCALE GENOMIC DNA]</scope>
    <source>
        <strain evidence="7 8">1860</strain>
    </source>
</reference>
<dbReference type="eggNOG" id="arCOG01356">
    <property type="taxonomic scope" value="Archaea"/>
</dbReference>
<name>G7VCJ2_9CREN</name>
<evidence type="ECO:0000256" key="5">
    <source>
        <dbReference type="ARBA" id="ARBA00023014"/>
    </source>
</evidence>
<dbReference type="GO" id="GO:0031419">
    <property type="term" value="F:cobalamin binding"/>
    <property type="evidence" value="ECO:0007669"/>
    <property type="project" value="InterPro"/>
</dbReference>
<comment type="cofactor">
    <cofactor evidence="1">
        <name>[4Fe-4S] cluster</name>
        <dbReference type="ChEBI" id="CHEBI:49883"/>
    </cofactor>
</comment>
<dbReference type="KEGG" id="pyr:P186_1179"/>
<dbReference type="InterPro" id="IPR007197">
    <property type="entry name" value="rSAM"/>
</dbReference>
<dbReference type="GO" id="GO:0046872">
    <property type="term" value="F:metal ion binding"/>
    <property type="evidence" value="ECO:0007669"/>
    <property type="project" value="UniProtKB-KW"/>
</dbReference>
<gene>
    <name evidence="7" type="ORF">P186_1179</name>
</gene>
<keyword evidence="3" id="KW-0479">Metal-binding</keyword>
<dbReference type="STRING" id="1104324.P186_1179"/>
<sequence>MDHVIILARVFEGPNNGLAYVLAPIEDRYKVVTTKNPYEDAAALVSKGERVVVLYSLSTPTFVEVWQEIAVVARRFPVVAGGPHAMGDPLTLLRLGVKYVVVGDGEAALPAILDREEGHSDETPPNVLTVEDGVLRAGRRVFVELTQRTYSKALGVYPPIEIARSCGYRCAFCQTWMHGPVRYRPLENVAQMAKTYVGVGRREIRFIAPVGFLYQSSDGKTPNVEALVALLKTVREAGGLPYLGTFPSETRPETVTRDVLSALRSLLANKRLSFGLQTASERLLRLTKRGHDVSVVEEAVATARAFGFTPVVDVIAGLPGEEEEDVAATVRKMEKLIAMGARIRMHYYVPLPGTPLWLQEPRPPHRLYQEFVKRWRKKVEGYWEEQMALGRRILETYREIGSYLSRTTPSSTAS</sequence>
<dbReference type="Pfam" id="PF02310">
    <property type="entry name" value="B12-binding"/>
    <property type="match status" value="1"/>
</dbReference>
<dbReference type="PROSITE" id="PS51918">
    <property type="entry name" value="RADICAL_SAM"/>
    <property type="match status" value="1"/>
</dbReference>
<dbReference type="Proteomes" id="UP000005867">
    <property type="component" value="Chromosome"/>
</dbReference>
<dbReference type="CDD" id="cd01335">
    <property type="entry name" value="Radical_SAM"/>
    <property type="match status" value="1"/>
</dbReference>
<dbReference type="GO" id="GO:0003824">
    <property type="term" value="F:catalytic activity"/>
    <property type="evidence" value="ECO:0007669"/>
    <property type="project" value="InterPro"/>
</dbReference>
<dbReference type="SFLD" id="SFLDS00029">
    <property type="entry name" value="Radical_SAM"/>
    <property type="match status" value="1"/>
</dbReference>
<dbReference type="Gene3D" id="3.40.50.280">
    <property type="entry name" value="Cobalamin-binding domain"/>
    <property type="match status" value="1"/>
</dbReference>
<dbReference type="Gene3D" id="3.80.30.20">
    <property type="entry name" value="tm_1862 like domain"/>
    <property type="match status" value="1"/>
</dbReference>
<dbReference type="InterPro" id="IPR006158">
    <property type="entry name" value="Cobalamin-bd"/>
</dbReference>
<feature type="domain" description="Radical SAM core" evidence="6">
    <location>
        <begin position="152"/>
        <end position="392"/>
    </location>
</feature>
<dbReference type="InterPro" id="IPR058240">
    <property type="entry name" value="rSAM_sf"/>
</dbReference>
<evidence type="ECO:0000313" key="8">
    <source>
        <dbReference type="Proteomes" id="UP000005867"/>
    </source>
</evidence>
<keyword evidence="8" id="KW-1185">Reference proteome</keyword>
<keyword evidence="5" id="KW-0411">Iron-sulfur</keyword>
<accession>G7VCJ2</accession>
<dbReference type="GO" id="GO:0051536">
    <property type="term" value="F:iron-sulfur cluster binding"/>
    <property type="evidence" value="ECO:0007669"/>
    <property type="project" value="UniProtKB-KW"/>
</dbReference>
<dbReference type="SUPFAM" id="SSF102114">
    <property type="entry name" value="Radical SAM enzymes"/>
    <property type="match status" value="1"/>
</dbReference>
<dbReference type="NCBIfam" id="TIGR04013">
    <property type="entry name" value="B12_SAM_MJ_1487"/>
    <property type="match status" value="1"/>
</dbReference>
<dbReference type="PANTHER" id="PTHR43409">
    <property type="entry name" value="ANAEROBIC MAGNESIUM-PROTOPORPHYRIN IX MONOMETHYL ESTER CYCLASE-RELATED"/>
    <property type="match status" value="1"/>
</dbReference>
<dbReference type="Pfam" id="PF04055">
    <property type="entry name" value="Radical_SAM"/>
    <property type="match status" value="1"/>
</dbReference>